<evidence type="ECO:0000256" key="4">
    <source>
        <dbReference type="ARBA" id="ARBA00022989"/>
    </source>
</evidence>
<keyword evidence="12" id="KW-1185">Reference proteome</keyword>
<keyword evidence="2" id="KW-1003">Cell membrane</keyword>
<keyword evidence="3 8" id="KW-0812">Transmembrane</keyword>
<evidence type="ECO:0000256" key="7">
    <source>
        <dbReference type="SAM" id="Coils"/>
    </source>
</evidence>
<dbReference type="GO" id="GO:0017038">
    <property type="term" value="P:protein import"/>
    <property type="evidence" value="ECO:0007669"/>
    <property type="project" value="TreeGrafter"/>
</dbReference>
<keyword evidence="11" id="KW-0966">Cell projection</keyword>
<keyword evidence="7" id="KW-0175">Coiled coil</keyword>
<feature type="signal peptide" evidence="9">
    <location>
        <begin position="1"/>
        <end position="29"/>
    </location>
</feature>
<dbReference type="Proteomes" id="UP000218677">
    <property type="component" value="Unassembled WGS sequence"/>
</dbReference>
<keyword evidence="11" id="KW-0282">Flagellum</keyword>
<evidence type="ECO:0000313" key="11">
    <source>
        <dbReference type="EMBL" id="PCF97302.1"/>
    </source>
</evidence>
<evidence type="ECO:0000256" key="2">
    <source>
        <dbReference type="ARBA" id="ARBA00022475"/>
    </source>
</evidence>
<evidence type="ECO:0000259" key="10">
    <source>
        <dbReference type="Pfam" id="PF01618"/>
    </source>
</evidence>
<keyword evidence="6" id="KW-0653">Protein transport</keyword>
<organism evidence="11 12">
    <name type="scientific">Vreelandella nigrificans</name>
    <dbReference type="NCBI Taxonomy" id="2042704"/>
    <lineage>
        <taxon>Bacteria</taxon>
        <taxon>Pseudomonadati</taxon>
        <taxon>Pseudomonadota</taxon>
        <taxon>Gammaproteobacteria</taxon>
        <taxon>Oceanospirillales</taxon>
        <taxon>Halomonadaceae</taxon>
        <taxon>Vreelandella</taxon>
    </lineage>
</organism>
<accession>A0A2A4HQU6</accession>
<comment type="caution">
    <text evidence="11">The sequence shown here is derived from an EMBL/GenBank/DDBJ whole genome shotgun (WGS) entry which is preliminary data.</text>
</comment>
<keyword evidence="6" id="KW-0813">Transport</keyword>
<evidence type="ECO:0000256" key="9">
    <source>
        <dbReference type="SAM" id="SignalP"/>
    </source>
</evidence>
<gene>
    <name evidence="11" type="ORF">CPA45_00760</name>
</gene>
<feature type="transmembrane region" description="Helical" evidence="8">
    <location>
        <begin position="362"/>
        <end position="389"/>
    </location>
</feature>
<proteinExistence type="inferred from homology"/>
<feature type="domain" description="MotA/TolQ/ExbB proton channel" evidence="10">
    <location>
        <begin position="319"/>
        <end position="437"/>
    </location>
</feature>
<comment type="subcellular location">
    <subcellularLocation>
        <location evidence="1">Cell membrane</location>
        <topology evidence="1">Multi-pass membrane protein</topology>
    </subcellularLocation>
    <subcellularLocation>
        <location evidence="6">Membrane</location>
        <topology evidence="6">Multi-pass membrane protein</topology>
    </subcellularLocation>
</comment>
<evidence type="ECO:0000256" key="6">
    <source>
        <dbReference type="RuleBase" id="RU004057"/>
    </source>
</evidence>
<feature type="transmembrane region" description="Helical" evidence="8">
    <location>
        <begin position="273"/>
        <end position="298"/>
    </location>
</feature>
<dbReference type="RefSeq" id="WP_096649416.1">
    <property type="nucleotide sequence ID" value="NZ_NWUX01000001.1"/>
</dbReference>
<name>A0A2A4HQU6_9GAMM</name>
<keyword evidence="5 8" id="KW-0472">Membrane</keyword>
<reference evidence="12" key="1">
    <citation type="submission" date="2017-09" db="EMBL/GenBank/DDBJ databases">
        <authorList>
            <person name="Cho G.-S."/>
            <person name="Oguntoyinbo F.A."/>
            <person name="Cnockaert M."/>
            <person name="Kabisch J."/>
            <person name="Neve H."/>
            <person name="Bockelmann W."/>
            <person name="Wenning M."/>
            <person name="Franz C.M."/>
            <person name="Vandamme P."/>
        </authorList>
    </citation>
    <scope>NUCLEOTIDE SEQUENCE [LARGE SCALE GENOMIC DNA]</scope>
    <source>
        <strain evidence="12">MBT G8648</strain>
    </source>
</reference>
<evidence type="ECO:0000256" key="3">
    <source>
        <dbReference type="ARBA" id="ARBA00022692"/>
    </source>
</evidence>
<feature type="transmembrane region" description="Helical" evidence="8">
    <location>
        <begin position="401"/>
        <end position="421"/>
    </location>
</feature>
<dbReference type="OrthoDB" id="4045at2"/>
<dbReference type="GO" id="GO:0005886">
    <property type="term" value="C:plasma membrane"/>
    <property type="evidence" value="ECO:0007669"/>
    <property type="project" value="UniProtKB-SubCell"/>
</dbReference>
<dbReference type="PANTHER" id="PTHR30625">
    <property type="entry name" value="PROTEIN TOLQ"/>
    <property type="match status" value="1"/>
</dbReference>
<evidence type="ECO:0000313" key="12">
    <source>
        <dbReference type="Proteomes" id="UP000218677"/>
    </source>
</evidence>
<comment type="similarity">
    <text evidence="6">Belongs to the exbB/tolQ family.</text>
</comment>
<dbReference type="InterPro" id="IPR017270">
    <property type="entry name" value="MotA/TolQ/ExbB-rel"/>
</dbReference>
<keyword evidence="4 8" id="KW-1133">Transmembrane helix</keyword>
<dbReference type="EMBL" id="NWUX01000001">
    <property type="protein sequence ID" value="PCF97302.1"/>
    <property type="molecule type" value="Genomic_DNA"/>
</dbReference>
<keyword evidence="11" id="KW-0969">Cilium</keyword>
<dbReference type="InterPro" id="IPR002898">
    <property type="entry name" value="MotA_ExbB_proton_chnl"/>
</dbReference>
<dbReference type="AlphaFoldDB" id="A0A2A4HQU6"/>
<keyword evidence="9" id="KW-0732">Signal</keyword>
<dbReference type="PIRSF" id="PIRSF037714">
    <property type="entry name" value="TolR"/>
    <property type="match status" value="1"/>
</dbReference>
<evidence type="ECO:0000256" key="5">
    <source>
        <dbReference type="ARBA" id="ARBA00023136"/>
    </source>
</evidence>
<evidence type="ECO:0000256" key="8">
    <source>
        <dbReference type="SAM" id="Phobius"/>
    </source>
</evidence>
<feature type="chain" id="PRO_5012155671" evidence="9">
    <location>
        <begin position="30"/>
        <end position="460"/>
    </location>
</feature>
<dbReference type="PANTHER" id="PTHR30625:SF11">
    <property type="entry name" value="MOTA_TOLQ_EXBB PROTON CHANNEL DOMAIN-CONTAINING PROTEIN"/>
    <property type="match status" value="1"/>
</dbReference>
<feature type="coiled-coil region" evidence="7">
    <location>
        <begin position="58"/>
        <end position="109"/>
    </location>
</feature>
<protein>
    <submittedName>
        <fullName evidence="11">Flagellar motor protein MotA</fullName>
    </submittedName>
</protein>
<sequence length="460" mass="49366">MIGLSRPSPKVFATSLTLILSLFAGTAQAQQSTNVDSTNISSLRDARQAAEARDQERLQSFLSDQQALEEALEEARGAHQAAEEQRDVLQALQEEQAQTASELNERQAEQGEALTALLASLGQHSSEVRNALGGESWLTIGDDALPPRLSEVEVLERQHIEAVVDSLATLTAQTGRAERLTLPVADSSGAIETRDVVRLGDFAAFTDSALLRKGGEEDELAEIPRTPREIGAVLAAYHQGESRVFTIDPTQGAVLRALAQQPSLWERFQQGGYVGYVVVVLGAFGLLVALAQYTYLLLVSSRVGRQRKSPDELRGDNPLGRVLQRFQDMDKHQTPEALEARLDEAVLAELPRIERGQPIVKLLAAIAPLLGLLGTVTGMIVTFQAITVFGTGDPQLMAGGISQALVTTVLGLVTAVPLLFAQTALSSRSRYLTQVIEGEASATLADHLEAQSSSHAQAVS</sequence>
<evidence type="ECO:0000256" key="1">
    <source>
        <dbReference type="ARBA" id="ARBA00004651"/>
    </source>
</evidence>
<dbReference type="InterPro" id="IPR050790">
    <property type="entry name" value="ExbB/TolQ_transport"/>
</dbReference>
<dbReference type="Pfam" id="PF01618">
    <property type="entry name" value="MotA_ExbB"/>
    <property type="match status" value="1"/>
</dbReference>